<evidence type="ECO:0000256" key="2">
    <source>
        <dbReference type="ARBA" id="ARBA00022692"/>
    </source>
</evidence>
<evidence type="ECO:0000256" key="3">
    <source>
        <dbReference type="ARBA" id="ARBA00022989"/>
    </source>
</evidence>
<feature type="transmembrane region" description="Helical" evidence="5">
    <location>
        <begin position="334"/>
        <end position="351"/>
    </location>
</feature>
<dbReference type="InterPro" id="IPR036259">
    <property type="entry name" value="MFS_trans_sf"/>
</dbReference>
<dbReference type="PANTHER" id="PTHR23503:SF123">
    <property type="entry name" value="MAJOR FACILITATOR SUPERFAMILY (MFS) PROFILE DOMAIN-CONTAINING PROTEIN"/>
    <property type="match status" value="1"/>
</dbReference>
<dbReference type="EMBL" id="JAUCMV010000002">
    <property type="protein sequence ID" value="KAK0418036.1"/>
    <property type="molecule type" value="Genomic_DNA"/>
</dbReference>
<dbReference type="GO" id="GO:0015149">
    <property type="term" value="F:hexose transmembrane transporter activity"/>
    <property type="evidence" value="ECO:0007669"/>
    <property type="project" value="TreeGrafter"/>
</dbReference>
<dbReference type="AlphaFoldDB" id="A0AA39M1D9"/>
<name>A0AA39M1D9_9BILA</name>
<reference evidence="6" key="1">
    <citation type="submission" date="2023-06" db="EMBL/GenBank/DDBJ databases">
        <title>Genomic analysis of the entomopathogenic nematode Steinernema hermaphroditum.</title>
        <authorList>
            <person name="Schwarz E.M."/>
            <person name="Heppert J.K."/>
            <person name="Baniya A."/>
            <person name="Schwartz H.T."/>
            <person name="Tan C.-H."/>
            <person name="Antoshechkin I."/>
            <person name="Sternberg P.W."/>
            <person name="Goodrich-Blair H."/>
            <person name="Dillman A.R."/>
        </authorList>
    </citation>
    <scope>NUCLEOTIDE SEQUENCE</scope>
    <source>
        <strain evidence="6">PS9179</strain>
        <tissue evidence="6">Whole animal</tissue>
    </source>
</reference>
<evidence type="ECO:0000256" key="4">
    <source>
        <dbReference type="ARBA" id="ARBA00023136"/>
    </source>
</evidence>
<gene>
    <name evidence="6" type="ORF">QR680_013339</name>
</gene>
<dbReference type="GO" id="GO:0016020">
    <property type="term" value="C:membrane"/>
    <property type="evidence" value="ECO:0007669"/>
    <property type="project" value="UniProtKB-SubCell"/>
</dbReference>
<dbReference type="Gene3D" id="1.20.1250.20">
    <property type="entry name" value="MFS general substrate transporter like domains"/>
    <property type="match status" value="2"/>
</dbReference>
<feature type="transmembrane region" description="Helical" evidence="5">
    <location>
        <begin position="201"/>
        <end position="223"/>
    </location>
</feature>
<evidence type="ECO:0000256" key="1">
    <source>
        <dbReference type="ARBA" id="ARBA00004370"/>
    </source>
</evidence>
<dbReference type="InterPro" id="IPR005828">
    <property type="entry name" value="MFS_sugar_transport-like"/>
</dbReference>
<dbReference type="Proteomes" id="UP001175271">
    <property type="component" value="Unassembled WGS sequence"/>
</dbReference>
<protein>
    <recommendedName>
        <fullName evidence="8">Major facilitator superfamily (MFS) profile domain-containing protein</fullName>
    </recommendedName>
</protein>
<keyword evidence="3 5" id="KW-1133">Transmembrane helix</keyword>
<feature type="transmembrane region" description="Helical" evidence="5">
    <location>
        <begin position="308"/>
        <end position="328"/>
    </location>
</feature>
<evidence type="ECO:0000313" key="6">
    <source>
        <dbReference type="EMBL" id="KAK0418036.1"/>
    </source>
</evidence>
<dbReference type="PANTHER" id="PTHR23503">
    <property type="entry name" value="SOLUTE CARRIER FAMILY 2"/>
    <property type="match status" value="1"/>
</dbReference>
<keyword evidence="7" id="KW-1185">Reference proteome</keyword>
<dbReference type="SUPFAM" id="SSF103473">
    <property type="entry name" value="MFS general substrate transporter"/>
    <property type="match status" value="1"/>
</dbReference>
<feature type="transmembrane region" description="Helical" evidence="5">
    <location>
        <begin position="235"/>
        <end position="253"/>
    </location>
</feature>
<dbReference type="Pfam" id="PF00083">
    <property type="entry name" value="Sugar_tr"/>
    <property type="match status" value="1"/>
</dbReference>
<keyword evidence="4 5" id="KW-0472">Membrane</keyword>
<proteinExistence type="predicted"/>
<evidence type="ECO:0000256" key="5">
    <source>
        <dbReference type="SAM" id="Phobius"/>
    </source>
</evidence>
<organism evidence="6 7">
    <name type="scientific">Steinernema hermaphroditum</name>
    <dbReference type="NCBI Taxonomy" id="289476"/>
    <lineage>
        <taxon>Eukaryota</taxon>
        <taxon>Metazoa</taxon>
        <taxon>Ecdysozoa</taxon>
        <taxon>Nematoda</taxon>
        <taxon>Chromadorea</taxon>
        <taxon>Rhabditida</taxon>
        <taxon>Tylenchina</taxon>
        <taxon>Panagrolaimomorpha</taxon>
        <taxon>Strongyloidoidea</taxon>
        <taxon>Steinernematidae</taxon>
        <taxon>Steinernema</taxon>
    </lineage>
</organism>
<feature type="transmembrane region" description="Helical" evidence="5">
    <location>
        <begin position="6"/>
        <end position="27"/>
    </location>
</feature>
<comment type="caution">
    <text evidence="6">The sequence shown here is derived from an EMBL/GenBank/DDBJ whole genome shotgun (WGS) entry which is preliminary data.</text>
</comment>
<sequence length="422" mass="47052">MFPPVLFYVIFVHGLLSNGNVILSLMFNGLSLPLHELFNASVQNQYSISLDDKGMSLVISILPNFEFLGNLACVLLPMKKKGDEVISGGVCPSPVQSVHSDLRGELRAQRHSALHFIPSIFGSRDTWQFIHVACALMEVLYFVCAFRLPESPKWLMAWKKSDDIKSLQFHHGEHVDVEVVKGEIQDELSVTTKNRRSLIDILRIVLFVSSMIQVVLLPLIFVMPFLFERMGCRPLFLFSGVASLLSIIAFMAAEATYACRGANGVCMALGAAAVFPSSLAVMTGFSITYVVLIADLLPTSAKVVVSQFVLSVNLFAQIPAVFLFPNLINWLGDYEFIPFLLIQIVFIVYLFKKLPETKLKPVASNVHRRPPKAFFDARRRSEATPAEETEELWIHVIVHVGYIPNETNCLCPSHPPQGKDAD</sequence>
<evidence type="ECO:0008006" key="8">
    <source>
        <dbReference type="Google" id="ProtNLM"/>
    </source>
</evidence>
<dbReference type="InterPro" id="IPR045263">
    <property type="entry name" value="GLUT"/>
</dbReference>
<comment type="subcellular location">
    <subcellularLocation>
        <location evidence="1">Membrane</location>
    </subcellularLocation>
</comment>
<keyword evidence="2 5" id="KW-0812">Transmembrane</keyword>
<feature type="transmembrane region" description="Helical" evidence="5">
    <location>
        <begin position="273"/>
        <end position="296"/>
    </location>
</feature>
<accession>A0AA39M1D9</accession>
<evidence type="ECO:0000313" key="7">
    <source>
        <dbReference type="Proteomes" id="UP001175271"/>
    </source>
</evidence>